<protein>
    <submittedName>
        <fullName evidence="2">Alpha/beta fold hydrolase</fullName>
    </submittedName>
</protein>
<keyword evidence="2" id="KW-0378">Hydrolase</keyword>
<dbReference type="EMBL" id="WWNR01000015">
    <property type="protein sequence ID" value="MZQ91096.1"/>
    <property type="molecule type" value="Genomic_DNA"/>
</dbReference>
<gene>
    <name evidence="2" type="ORF">GS660_18555</name>
</gene>
<dbReference type="AlphaFoldDB" id="A0A6L8VMS8"/>
<dbReference type="SUPFAM" id="SSF53474">
    <property type="entry name" value="alpha/beta-Hydrolases"/>
    <property type="match status" value="1"/>
</dbReference>
<proteinExistence type="predicted"/>
<dbReference type="GO" id="GO:0016787">
    <property type="term" value="F:hydrolase activity"/>
    <property type="evidence" value="ECO:0007669"/>
    <property type="project" value="UniProtKB-KW"/>
</dbReference>
<comment type="caution">
    <text evidence="2">The sequence shown here is derived from an EMBL/GenBank/DDBJ whole genome shotgun (WGS) entry which is preliminary data.</text>
</comment>
<dbReference type="Pfam" id="PF12697">
    <property type="entry name" value="Abhydrolase_6"/>
    <property type="match status" value="1"/>
</dbReference>
<dbReference type="OrthoDB" id="9804723at2"/>
<feature type="domain" description="AB hydrolase-1" evidence="1">
    <location>
        <begin position="52"/>
        <end position="290"/>
    </location>
</feature>
<dbReference type="InterPro" id="IPR029058">
    <property type="entry name" value="AB_hydrolase_fold"/>
</dbReference>
<dbReference type="RefSeq" id="WP_161348480.1">
    <property type="nucleotide sequence ID" value="NZ_BMGW01000015.1"/>
</dbReference>
<accession>A0A6L8VMS8</accession>
<evidence type="ECO:0000259" key="1">
    <source>
        <dbReference type="Pfam" id="PF12697"/>
    </source>
</evidence>
<dbReference type="Proteomes" id="UP000477083">
    <property type="component" value="Unassembled WGS sequence"/>
</dbReference>
<sequence>MTGDRPGDAELQGWIDRTRAHPGTARQVKVCGCDIAYRIWDAPDPMAPRRDVVLLHGRNASLHWWAPIVPAMASSGRVVALDSSGAGSSGWRDRYSIGLYVHEVLEVVADAGLSDPVLMAHSFGGHIAFQSVLAQSRMFSGLVILDTRLARLTGEIEAQIPIDARPRRHYPDRETILSRFRFLPEQPPSTGPYRDHLAEEAIIHTPKGWTWKFHGLGVDMIDMEGLRAPLPLAQVIAGMTGPLGFIHGLDSVIIRDADLEQAAALSPRMQVLGIAGAGHHIMVDQPSALSQALNGLLLAGTNSAAE</sequence>
<dbReference type="PANTHER" id="PTHR43194">
    <property type="entry name" value="HYDROLASE ALPHA/BETA FOLD FAMILY"/>
    <property type="match status" value="1"/>
</dbReference>
<reference evidence="2 3" key="1">
    <citation type="submission" date="2020-01" db="EMBL/GenBank/DDBJ databases">
        <title>Frigidibacter albus SP32T (=CGMCC 1.13995T).</title>
        <authorList>
            <person name="Liao X."/>
        </authorList>
    </citation>
    <scope>NUCLEOTIDE SEQUENCE [LARGE SCALE GENOMIC DNA]</scope>
    <source>
        <strain evidence="2 3">SP32</strain>
    </source>
</reference>
<dbReference type="Gene3D" id="3.40.50.1820">
    <property type="entry name" value="alpha/beta hydrolase"/>
    <property type="match status" value="1"/>
</dbReference>
<organism evidence="2 3">
    <name type="scientific">Frigidibacter albus</name>
    <dbReference type="NCBI Taxonomy" id="1465486"/>
    <lineage>
        <taxon>Bacteria</taxon>
        <taxon>Pseudomonadati</taxon>
        <taxon>Pseudomonadota</taxon>
        <taxon>Alphaproteobacteria</taxon>
        <taxon>Rhodobacterales</taxon>
        <taxon>Paracoccaceae</taxon>
        <taxon>Frigidibacter</taxon>
    </lineage>
</organism>
<dbReference type="PANTHER" id="PTHR43194:SF2">
    <property type="entry name" value="PEROXISOMAL MEMBRANE PROTEIN LPX1"/>
    <property type="match status" value="1"/>
</dbReference>
<dbReference type="InterPro" id="IPR000073">
    <property type="entry name" value="AB_hydrolase_1"/>
</dbReference>
<evidence type="ECO:0000313" key="3">
    <source>
        <dbReference type="Proteomes" id="UP000477083"/>
    </source>
</evidence>
<dbReference type="InterPro" id="IPR050228">
    <property type="entry name" value="Carboxylesterase_BioH"/>
</dbReference>
<keyword evidence="3" id="KW-1185">Reference proteome</keyword>
<evidence type="ECO:0000313" key="2">
    <source>
        <dbReference type="EMBL" id="MZQ91096.1"/>
    </source>
</evidence>
<name>A0A6L8VMS8_9RHOB</name>